<evidence type="ECO:0000256" key="2">
    <source>
        <dbReference type="ARBA" id="ARBA00022679"/>
    </source>
</evidence>
<dbReference type="RefSeq" id="WP_116281348.1">
    <property type="nucleotide sequence ID" value="NZ_NBXA01000001.1"/>
</dbReference>
<evidence type="ECO:0000259" key="5">
    <source>
        <dbReference type="Pfam" id="PF02782"/>
    </source>
</evidence>
<comment type="similarity">
    <text evidence="1">Belongs to the FGGY kinase family.</text>
</comment>
<dbReference type="InterPro" id="IPR050406">
    <property type="entry name" value="FGGY_Carb_Kinase"/>
</dbReference>
<organism evidence="6 7">
    <name type="scientific">Subtercola boreus</name>
    <dbReference type="NCBI Taxonomy" id="120213"/>
    <lineage>
        <taxon>Bacteria</taxon>
        <taxon>Bacillati</taxon>
        <taxon>Actinomycetota</taxon>
        <taxon>Actinomycetes</taxon>
        <taxon>Micrococcales</taxon>
        <taxon>Microbacteriaceae</taxon>
        <taxon>Subtercola</taxon>
    </lineage>
</organism>
<keyword evidence="3" id="KW-0418">Kinase</keyword>
<feature type="domain" description="Carbohydrate kinase FGGY C-terminal" evidence="5">
    <location>
        <begin position="243"/>
        <end position="438"/>
    </location>
</feature>
<dbReference type="OrthoDB" id="9805576at2"/>
<dbReference type="Gene3D" id="3.30.420.40">
    <property type="match status" value="2"/>
</dbReference>
<evidence type="ECO:0000313" key="6">
    <source>
        <dbReference type="EMBL" id="RFA17313.1"/>
    </source>
</evidence>
<dbReference type="EMBL" id="NBXA01000001">
    <property type="protein sequence ID" value="RFA17313.1"/>
    <property type="molecule type" value="Genomic_DNA"/>
</dbReference>
<dbReference type="InterPro" id="IPR043129">
    <property type="entry name" value="ATPase_NBD"/>
</dbReference>
<evidence type="ECO:0000256" key="1">
    <source>
        <dbReference type="ARBA" id="ARBA00009156"/>
    </source>
</evidence>
<dbReference type="AlphaFoldDB" id="A0A3E0W6T2"/>
<evidence type="ECO:0000313" key="7">
    <source>
        <dbReference type="Proteomes" id="UP000256709"/>
    </source>
</evidence>
<dbReference type="SUPFAM" id="SSF53067">
    <property type="entry name" value="Actin-like ATPase domain"/>
    <property type="match status" value="2"/>
</dbReference>
<keyword evidence="2" id="KW-0808">Transferase</keyword>
<gene>
    <name evidence="6" type="ORF">B7R21_00825</name>
</gene>
<protein>
    <recommendedName>
        <fullName evidence="8">Carbohydrate kinase</fullName>
    </recommendedName>
</protein>
<proteinExistence type="inferred from homology"/>
<dbReference type="InterPro" id="IPR018485">
    <property type="entry name" value="FGGY_C"/>
</dbReference>
<sequence length="490" mass="48638">MSVVLGIDLATGDARVLAVDAETGEHLAERSTALPTVSTAGTREQPAVYAEAVFALIAAVTAALGARASDIAALSTTGTSGTVVPTDLQGRPVGNALLYNDPRGSDELALLATAGLGVRPSGALARAAWMHAHTPSPLYLSTPDVVAAALAGTVLASDTSHALKSGIDAVDASWDAAALDVLGLPAASLPTLARPARAIGVVSGSVASSLGLPRDVLIVSGMTDGSTAQLATGAVRPGDTVGVLGTTLVLKAASRTMLTDGASGIYSHVAPDGTFWAGGASNTGAGVLRHGLTAGLDVREADRAAVALGVSPVVAYPLVGLGERFPVVNAAFGGFDVTLVGAPSVYSDAAAWADPALVRFRAVLEGVAFVERLGIERLSALAGAGAGGAAAATGHHHVGGGASGSAVWNTIRASVLGRPVVVPGNRSSAFGAAMLAAAGLPGETYQGVIDRLASPGRFVDPDPAQVPALEDRYAVFTETLGERLGARAVA</sequence>
<comment type="caution">
    <text evidence="6">The sequence shown here is derived from an EMBL/GenBank/DDBJ whole genome shotgun (WGS) entry which is preliminary data.</text>
</comment>
<dbReference type="Pfam" id="PF02782">
    <property type="entry name" value="FGGY_C"/>
    <property type="match status" value="1"/>
</dbReference>
<dbReference type="Pfam" id="PF00370">
    <property type="entry name" value="FGGY_N"/>
    <property type="match status" value="1"/>
</dbReference>
<dbReference type="PANTHER" id="PTHR43095:SF2">
    <property type="entry name" value="GLUCONOKINASE"/>
    <property type="match status" value="1"/>
</dbReference>
<dbReference type="PIRSF" id="PIRSF000538">
    <property type="entry name" value="GlpK"/>
    <property type="match status" value="1"/>
</dbReference>
<reference evidence="6 7" key="1">
    <citation type="submission" date="2017-04" db="EMBL/GenBank/DDBJ databases">
        <title>Comparative genome analysis of Subtercola boreus.</title>
        <authorList>
            <person name="Cho Y.-J."/>
            <person name="Cho A."/>
            <person name="Kim O.-S."/>
            <person name="Lee J.-I."/>
        </authorList>
    </citation>
    <scope>NUCLEOTIDE SEQUENCE [LARGE SCALE GENOMIC DNA]</scope>
    <source>
        <strain evidence="6 7">P27444</strain>
    </source>
</reference>
<dbReference type="InterPro" id="IPR000577">
    <property type="entry name" value="Carb_kinase_FGGY"/>
</dbReference>
<dbReference type="Proteomes" id="UP000256709">
    <property type="component" value="Unassembled WGS sequence"/>
</dbReference>
<dbReference type="InterPro" id="IPR018484">
    <property type="entry name" value="FGGY_N"/>
</dbReference>
<evidence type="ECO:0008006" key="8">
    <source>
        <dbReference type="Google" id="ProtNLM"/>
    </source>
</evidence>
<dbReference type="GO" id="GO:0005975">
    <property type="term" value="P:carbohydrate metabolic process"/>
    <property type="evidence" value="ECO:0007669"/>
    <property type="project" value="InterPro"/>
</dbReference>
<dbReference type="PANTHER" id="PTHR43095">
    <property type="entry name" value="SUGAR KINASE"/>
    <property type="match status" value="1"/>
</dbReference>
<feature type="domain" description="Carbohydrate kinase FGGY N-terminal" evidence="4">
    <location>
        <begin position="3"/>
        <end position="230"/>
    </location>
</feature>
<evidence type="ECO:0000259" key="4">
    <source>
        <dbReference type="Pfam" id="PF00370"/>
    </source>
</evidence>
<dbReference type="GO" id="GO:0016301">
    <property type="term" value="F:kinase activity"/>
    <property type="evidence" value="ECO:0007669"/>
    <property type="project" value="UniProtKB-KW"/>
</dbReference>
<name>A0A3E0W6T2_9MICO</name>
<accession>A0A3E0W6T2</accession>
<evidence type="ECO:0000256" key="3">
    <source>
        <dbReference type="ARBA" id="ARBA00022777"/>
    </source>
</evidence>